<evidence type="ECO:0008006" key="3">
    <source>
        <dbReference type="Google" id="ProtNLM"/>
    </source>
</evidence>
<evidence type="ECO:0000313" key="1">
    <source>
        <dbReference type="EMBL" id="CAI8610547.1"/>
    </source>
</evidence>
<name>A0AAV1AQ17_VICFA</name>
<reference evidence="1 2" key="1">
    <citation type="submission" date="2023-01" db="EMBL/GenBank/DDBJ databases">
        <authorList>
            <person name="Kreplak J."/>
        </authorList>
    </citation>
    <scope>NUCLEOTIDE SEQUENCE [LARGE SCALE GENOMIC DNA]</scope>
</reference>
<organism evidence="1 2">
    <name type="scientific">Vicia faba</name>
    <name type="common">Broad bean</name>
    <name type="synonym">Faba vulgaris</name>
    <dbReference type="NCBI Taxonomy" id="3906"/>
    <lineage>
        <taxon>Eukaryota</taxon>
        <taxon>Viridiplantae</taxon>
        <taxon>Streptophyta</taxon>
        <taxon>Embryophyta</taxon>
        <taxon>Tracheophyta</taxon>
        <taxon>Spermatophyta</taxon>
        <taxon>Magnoliopsida</taxon>
        <taxon>eudicotyledons</taxon>
        <taxon>Gunneridae</taxon>
        <taxon>Pentapetalae</taxon>
        <taxon>rosids</taxon>
        <taxon>fabids</taxon>
        <taxon>Fabales</taxon>
        <taxon>Fabaceae</taxon>
        <taxon>Papilionoideae</taxon>
        <taxon>50 kb inversion clade</taxon>
        <taxon>NPAAA clade</taxon>
        <taxon>Hologalegina</taxon>
        <taxon>IRL clade</taxon>
        <taxon>Fabeae</taxon>
        <taxon>Vicia</taxon>
    </lineage>
</organism>
<accession>A0AAV1AQ17</accession>
<dbReference type="Proteomes" id="UP001157006">
    <property type="component" value="Chromosome 4"/>
</dbReference>
<evidence type="ECO:0000313" key="2">
    <source>
        <dbReference type="Proteomes" id="UP001157006"/>
    </source>
</evidence>
<keyword evidence="2" id="KW-1185">Reference proteome</keyword>
<dbReference type="EMBL" id="OX451739">
    <property type="protein sequence ID" value="CAI8610547.1"/>
    <property type="molecule type" value="Genomic_DNA"/>
</dbReference>
<sequence>MQEMIELGSDAELHQAGVRTTLDINCGFGSFGAHLLSLNIMSKADGLYNFVKVLGRTLIGKEPISFSKIKFHQGTVHVCAVHGIPLIIVICEICMYSTC</sequence>
<gene>
    <name evidence="1" type="ORF">VFH_IV187640</name>
</gene>
<protein>
    <recommendedName>
        <fullName evidence="3">Methyltransferase</fullName>
    </recommendedName>
</protein>
<dbReference type="AlphaFoldDB" id="A0AAV1AQ17"/>
<proteinExistence type="predicted"/>